<dbReference type="Pfam" id="PF10106">
    <property type="entry name" value="DUF2345"/>
    <property type="match status" value="1"/>
</dbReference>
<organism evidence="2 3">
    <name type="scientific">Pseudomonas fluorescens</name>
    <dbReference type="NCBI Taxonomy" id="294"/>
    <lineage>
        <taxon>Bacteria</taxon>
        <taxon>Pseudomonadati</taxon>
        <taxon>Pseudomonadota</taxon>
        <taxon>Gammaproteobacteria</taxon>
        <taxon>Pseudomonadales</taxon>
        <taxon>Pseudomonadaceae</taxon>
        <taxon>Pseudomonas</taxon>
    </lineage>
</organism>
<feature type="domain" description="DUF2345" evidence="1">
    <location>
        <begin position="69"/>
        <end position="209"/>
    </location>
</feature>
<evidence type="ECO:0000313" key="3">
    <source>
        <dbReference type="Proteomes" id="UP000326018"/>
    </source>
</evidence>
<dbReference type="EMBL" id="CABVIB010000084">
    <property type="protein sequence ID" value="VVO42766.1"/>
    <property type="molecule type" value="Genomic_DNA"/>
</dbReference>
<proteinExistence type="predicted"/>
<dbReference type="Proteomes" id="UP000326018">
    <property type="component" value="Unassembled WGS sequence"/>
</dbReference>
<reference evidence="2 3" key="1">
    <citation type="submission" date="2019-09" db="EMBL/GenBank/DDBJ databases">
        <authorList>
            <person name="Chandra G."/>
            <person name="Truman W A."/>
        </authorList>
    </citation>
    <scope>NUCLEOTIDE SEQUENCE [LARGE SCALE GENOMIC DNA]</scope>
    <source>
        <strain evidence="2">PS712</strain>
    </source>
</reference>
<name>A0A5E7FTX9_PSEFL</name>
<evidence type="ECO:0000259" key="1">
    <source>
        <dbReference type="Pfam" id="PF10106"/>
    </source>
</evidence>
<evidence type="ECO:0000313" key="2">
    <source>
        <dbReference type="EMBL" id="VVO42766.1"/>
    </source>
</evidence>
<gene>
    <name evidence="2" type="ORF">PS712_06045</name>
</gene>
<protein>
    <recommendedName>
        <fullName evidence="1">DUF2345 domain-containing protein</fullName>
    </recommendedName>
</protein>
<sequence length="293" mass="30963">MTTYARHDAQGSQLDREELLKLLAECGELFHSLGQTAAARGSPKIDTQGIEALRQSLSQWPAPTSNSPGEPVVAVASEAGIVSATPRSQVHYAGENYDTTAQDHLQLSSGAAMRLQAGKGISAFAQDEGISAIANRGKVLVQAQDDDLVLNAQKNLHLSATEGEVLITAPTIRLVADDGSYIRIGGGIEIGTQGKAIVHASEHDWVGPKTDSATVPSFGRDPAAQSLAIHYPGHDDDSARLAVDHAYQIKLEDGSTVQGQTDSRGLAERVEREMMHQAQTTAMRGKGPKGGSQ</sequence>
<dbReference type="InterPro" id="IPR018769">
    <property type="entry name" value="VgrG2_DUF2345"/>
</dbReference>
<dbReference type="AlphaFoldDB" id="A0A5E7FTX9"/>
<accession>A0A5E7FTX9</accession>